<evidence type="ECO:0008006" key="2">
    <source>
        <dbReference type="Google" id="ProtNLM"/>
    </source>
</evidence>
<dbReference type="Gene3D" id="3.20.20.190">
    <property type="entry name" value="Phosphatidylinositol (PI) phosphodiesterase"/>
    <property type="match status" value="1"/>
</dbReference>
<dbReference type="SUPFAM" id="SSF51695">
    <property type="entry name" value="PLC-like phosphodiesterases"/>
    <property type="match status" value="1"/>
</dbReference>
<dbReference type="GO" id="GO:0008081">
    <property type="term" value="F:phosphoric diester hydrolase activity"/>
    <property type="evidence" value="ECO:0007669"/>
    <property type="project" value="InterPro"/>
</dbReference>
<dbReference type="AlphaFoldDB" id="A0A383E0M5"/>
<gene>
    <name evidence="1" type="ORF">METZ01_LOCUS502988</name>
</gene>
<evidence type="ECO:0000313" key="1">
    <source>
        <dbReference type="EMBL" id="SVE50134.1"/>
    </source>
</evidence>
<organism evidence="1">
    <name type="scientific">marine metagenome</name>
    <dbReference type="NCBI Taxonomy" id="408172"/>
    <lineage>
        <taxon>unclassified sequences</taxon>
        <taxon>metagenomes</taxon>
        <taxon>ecological metagenomes</taxon>
    </lineage>
</organism>
<dbReference type="InterPro" id="IPR017946">
    <property type="entry name" value="PLC-like_Pdiesterase_TIM-brl"/>
</dbReference>
<sequence>ANLEGWVKEQSISEKARELLTCLAPIERESLTTAPADGPREALIVTYLAHRAVADLTFDQLVRVPLKGGERVAPLKAVLDTLSAHPAGDRHLVIEVKPGSPEVVDPLCDLLKEHALATQATIMSFDLDIIDAVSKRVGRASGEDPAHRCLWLACTRNWDEDAHGFTYAQVSKEPASLERVLSIIEEANLDGIYIEYNSEIVSAAVLADLRARGLFVGIWSSNPEHDTPHVVAT</sequence>
<proteinExistence type="predicted"/>
<reference evidence="1" key="1">
    <citation type="submission" date="2018-05" db="EMBL/GenBank/DDBJ databases">
        <authorList>
            <person name="Lanie J.A."/>
            <person name="Ng W.-L."/>
            <person name="Kazmierczak K.M."/>
            <person name="Andrzejewski T.M."/>
            <person name="Davidsen T.M."/>
            <person name="Wayne K.J."/>
            <person name="Tettelin H."/>
            <person name="Glass J.I."/>
            <person name="Rusch D."/>
            <person name="Podicherti R."/>
            <person name="Tsui H.-C.T."/>
            <person name="Winkler M.E."/>
        </authorList>
    </citation>
    <scope>NUCLEOTIDE SEQUENCE</scope>
</reference>
<dbReference type="GO" id="GO:0006629">
    <property type="term" value="P:lipid metabolic process"/>
    <property type="evidence" value="ECO:0007669"/>
    <property type="project" value="InterPro"/>
</dbReference>
<feature type="non-terminal residue" evidence="1">
    <location>
        <position position="233"/>
    </location>
</feature>
<name>A0A383E0M5_9ZZZZ</name>
<feature type="non-terminal residue" evidence="1">
    <location>
        <position position="1"/>
    </location>
</feature>
<dbReference type="EMBL" id="UINC01221696">
    <property type="protein sequence ID" value="SVE50134.1"/>
    <property type="molecule type" value="Genomic_DNA"/>
</dbReference>
<accession>A0A383E0M5</accession>
<protein>
    <recommendedName>
        <fullName evidence="2">GP-PDE domain-containing protein</fullName>
    </recommendedName>
</protein>